<gene>
    <name evidence="1" type="ORF">M9H77_12949</name>
</gene>
<dbReference type="Proteomes" id="UP001060085">
    <property type="component" value="Linkage Group LG03"/>
</dbReference>
<dbReference type="EMBL" id="CM044703">
    <property type="protein sequence ID" value="KAI5672585.1"/>
    <property type="molecule type" value="Genomic_DNA"/>
</dbReference>
<name>A0ACC0BIY4_CATRO</name>
<protein>
    <submittedName>
        <fullName evidence="1">Uncharacterized protein</fullName>
    </submittedName>
</protein>
<evidence type="ECO:0000313" key="2">
    <source>
        <dbReference type="Proteomes" id="UP001060085"/>
    </source>
</evidence>
<reference evidence="2" key="1">
    <citation type="journal article" date="2023" name="Nat. Plants">
        <title>Single-cell RNA sequencing provides a high-resolution roadmap for understanding the multicellular compartmentation of specialized metabolism.</title>
        <authorList>
            <person name="Sun S."/>
            <person name="Shen X."/>
            <person name="Li Y."/>
            <person name="Li Y."/>
            <person name="Wang S."/>
            <person name="Li R."/>
            <person name="Zhang H."/>
            <person name="Shen G."/>
            <person name="Guo B."/>
            <person name="Wei J."/>
            <person name="Xu J."/>
            <person name="St-Pierre B."/>
            <person name="Chen S."/>
            <person name="Sun C."/>
        </authorList>
    </citation>
    <scope>NUCLEOTIDE SEQUENCE [LARGE SCALE GENOMIC DNA]</scope>
</reference>
<keyword evidence="2" id="KW-1185">Reference proteome</keyword>
<accession>A0ACC0BIY4</accession>
<comment type="caution">
    <text evidence="1">The sequence shown here is derived from an EMBL/GenBank/DDBJ whole genome shotgun (WGS) entry which is preliminary data.</text>
</comment>
<sequence>MSSHLKEQHPNRHLNKLKSERKRKTRIVDVVCEDIKYLKEGLDAVAVAIERGNVRTFTEEVLFEKIEEVGGMSGISRMKVYQALTEDASIAQLVKTWHPQILTNLEGYDLARFVREEVALDDDDATTKKKGFLALYQVHQAIVPSIFSKIQNVRTAKSASDIVEKIYQEVVVTTLEDVVSIAEVVVSIEKEEDGIQDVKEVIIPISTLVEVEVEVEVIIPTKI</sequence>
<evidence type="ECO:0000313" key="1">
    <source>
        <dbReference type="EMBL" id="KAI5672585.1"/>
    </source>
</evidence>
<proteinExistence type="predicted"/>
<organism evidence="1 2">
    <name type="scientific">Catharanthus roseus</name>
    <name type="common">Madagascar periwinkle</name>
    <name type="synonym">Vinca rosea</name>
    <dbReference type="NCBI Taxonomy" id="4058"/>
    <lineage>
        <taxon>Eukaryota</taxon>
        <taxon>Viridiplantae</taxon>
        <taxon>Streptophyta</taxon>
        <taxon>Embryophyta</taxon>
        <taxon>Tracheophyta</taxon>
        <taxon>Spermatophyta</taxon>
        <taxon>Magnoliopsida</taxon>
        <taxon>eudicotyledons</taxon>
        <taxon>Gunneridae</taxon>
        <taxon>Pentapetalae</taxon>
        <taxon>asterids</taxon>
        <taxon>lamiids</taxon>
        <taxon>Gentianales</taxon>
        <taxon>Apocynaceae</taxon>
        <taxon>Rauvolfioideae</taxon>
        <taxon>Vinceae</taxon>
        <taxon>Catharanthinae</taxon>
        <taxon>Catharanthus</taxon>
    </lineage>
</organism>